<dbReference type="Pfam" id="PF20414">
    <property type="entry name" value="DUF6698"/>
    <property type="match status" value="1"/>
</dbReference>
<organism evidence="2 3">
    <name type="scientific">Mycena chlorophos</name>
    <name type="common">Agaric fungus</name>
    <name type="synonym">Agaricus chlorophos</name>
    <dbReference type="NCBI Taxonomy" id="658473"/>
    <lineage>
        <taxon>Eukaryota</taxon>
        <taxon>Fungi</taxon>
        <taxon>Dikarya</taxon>
        <taxon>Basidiomycota</taxon>
        <taxon>Agaricomycotina</taxon>
        <taxon>Agaricomycetes</taxon>
        <taxon>Agaricomycetidae</taxon>
        <taxon>Agaricales</taxon>
        <taxon>Marasmiineae</taxon>
        <taxon>Mycenaceae</taxon>
        <taxon>Mycena</taxon>
    </lineage>
</organism>
<feature type="region of interest" description="Disordered" evidence="1">
    <location>
        <begin position="923"/>
        <end position="942"/>
    </location>
</feature>
<dbReference type="EMBL" id="DF839333">
    <property type="protein sequence ID" value="GAT43813.1"/>
    <property type="molecule type" value="Genomic_DNA"/>
</dbReference>
<feature type="compositionally biased region" description="Acidic residues" evidence="1">
    <location>
        <begin position="1348"/>
        <end position="1357"/>
    </location>
</feature>
<proteinExistence type="predicted"/>
<feature type="region of interest" description="Disordered" evidence="1">
    <location>
        <begin position="1248"/>
        <end position="1305"/>
    </location>
</feature>
<dbReference type="Proteomes" id="UP000815677">
    <property type="component" value="Unassembled WGS sequence"/>
</dbReference>
<name>A0ABQ0KXZ0_MYCCL</name>
<feature type="region of interest" description="Disordered" evidence="1">
    <location>
        <begin position="867"/>
        <end position="887"/>
    </location>
</feature>
<feature type="compositionally biased region" description="Pro residues" evidence="1">
    <location>
        <begin position="107"/>
        <end position="123"/>
    </location>
</feature>
<dbReference type="Pfam" id="PF18759">
    <property type="entry name" value="Plavaka"/>
    <property type="match status" value="1"/>
</dbReference>
<feature type="compositionally biased region" description="Basic residues" evidence="1">
    <location>
        <begin position="1251"/>
        <end position="1263"/>
    </location>
</feature>
<feature type="region of interest" description="Disordered" evidence="1">
    <location>
        <begin position="1194"/>
        <end position="1233"/>
    </location>
</feature>
<feature type="compositionally biased region" description="Basic and acidic residues" evidence="1">
    <location>
        <begin position="1336"/>
        <end position="1347"/>
    </location>
</feature>
<evidence type="ECO:0000313" key="2">
    <source>
        <dbReference type="EMBL" id="GAT43813.1"/>
    </source>
</evidence>
<protein>
    <submittedName>
        <fullName evidence="2">Uncharacterized protein</fullName>
    </submittedName>
</protein>
<feature type="compositionally biased region" description="Basic and acidic residues" evidence="1">
    <location>
        <begin position="35"/>
        <end position="59"/>
    </location>
</feature>
<accession>A0ABQ0KXZ0</accession>
<feature type="compositionally biased region" description="Pro residues" evidence="1">
    <location>
        <begin position="75"/>
        <end position="86"/>
    </location>
</feature>
<evidence type="ECO:0000256" key="1">
    <source>
        <dbReference type="SAM" id="MobiDB-lite"/>
    </source>
</evidence>
<keyword evidence="3" id="KW-1185">Reference proteome</keyword>
<feature type="compositionally biased region" description="Acidic residues" evidence="1">
    <location>
        <begin position="931"/>
        <end position="942"/>
    </location>
</feature>
<dbReference type="InterPro" id="IPR041078">
    <property type="entry name" value="Plavaka"/>
</dbReference>
<feature type="compositionally biased region" description="Pro residues" evidence="1">
    <location>
        <begin position="1270"/>
        <end position="1297"/>
    </location>
</feature>
<feature type="compositionally biased region" description="Basic and acidic residues" evidence="1">
    <location>
        <begin position="877"/>
        <end position="886"/>
    </location>
</feature>
<feature type="compositionally biased region" description="Low complexity" evidence="1">
    <location>
        <begin position="759"/>
        <end position="768"/>
    </location>
</feature>
<reference evidence="2" key="1">
    <citation type="submission" date="2014-09" db="EMBL/GenBank/DDBJ databases">
        <title>Genome sequence of the luminous mushroom Mycena chlorophos for searching fungal bioluminescence genes.</title>
        <authorList>
            <person name="Tanaka Y."/>
            <person name="Kasuga D."/>
            <person name="Oba Y."/>
            <person name="Hase S."/>
            <person name="Sato K."/>
            <person name="Oba Y."/>
            <person name="Sakakibara Y."/>
        </authorList>
    </citation>
    <scope>NUCLEOTIDE SEQUENCE</scope>
</reference>
<evidence type="ECO:0000313" key="3">
    <source>
        <dbReference type="Proteomes" id="UP000815677"/>
    </source>
</evidence>
<dbReference type="InterPro" id="IPR046521">
    <property type="entry name" value="DUF6698"/>
</dbReference>
<sequence>MPPKFCSYCPSEKRKAFLDQSSLAVHLRSCPAKKQKLEASQKAARESEERARREQREAEEQAEQQRLFDEAAAQLPPPPPLPPPLPRLDGRPRRKVVRPKRWLEAFPEPPPPAPEPEPQPEPEQAPDVPAPRRWRITNPNSFGVYKVYACQPSHDPDRKLQKDISHLCETAEFVEAAPEIDLEWWKPFQNPTHALVMQYELLTRKESIAGSNSLLNMMRDPNGDFKQVEIGDFTIEKGNAILDAIVDTLPGKPKNGWSRGQITLQVPPGRRSQSALLEITVDEIFYRPILEIVREAFSGSMFERLHTTPFSLRCDPTYIRGRPDPYSKLDLELDECGLPALPEGHHELHGEMYTASRTLKAYNRLPECAEEPVIVSLMPYSDGTHLAQFGTASLQPGYLFLGNQSKYERAKPSANAVFHMVYFPTLPTNIKEKFQEHYGHRMPDDVLTNLKRDLFHAVWALLIDDEFVDTYINGFAHECLDKAIRRLFPRLPAYMMDYPEKVLAATMKFLARRPCPRCLILKVDIPLTGTKNDLKRRQAIREDTLHWRNSVVRARRKIFEKGYAINSDVVTDILGDKSYVPVKNAFAKLSDAGADFNLFEMFVPDLLHEIELGVVKALFTHLIRMLYALDKSKVVEFDARFRLVPTFGRMTIRRFHQSISEMKKMAARDFEDILQCLGPVAEDLFEQYDALVQKLIIELQVWHAYAKLRQHTTASLVRFRKITVELCATIRKFARETADLETCETPQEQGRRKRRDAAKAAQQAADGDVPVAEATESGPRARPLNLETYKYHTLPDYPEWIPLIGTTDSTSTQVGELAHRFLKYLYGRTNRRNFVKQIAVHERRVRMMREILQRRKRVALLAEKRSLSTDDENAEPPAKKSKDSRRAAFKRGFGLAPRPLQRYSSAAKHHDISHSTRKFWHIDQIPGAGDGDSESDDSDAVEGDPAIRNLLIDCRTFLRARLEKKNVADVDYTPQELLEVNFERNRIHLHATMRLNHATYDLKRDQDMISPRTRPNIMFLSSDPDDTHPYCYAQTIAICHARVKLPTMPSFKTLEFLFTRSYQRDQRHRCLPDTLGHPRLEFMHHLDDGAFAFVDPTDVVRGAHIIPAFAHGRTKDLLPPSIVRPKSENDEDWRYYYANSVVDRDMFMRYQRDAIGHRHIWAGAMHSLGVEEEWVDEEMDVDEELDTEEAAAGRLAAANDREDVEQQELDELEDEEDEQQGEGEGDGAPMENGDVQLVDESYRREFVPKAHGLRLKNGGRRVSRPSPLDSVPPPSNDPDPLPPLPPSLMPPNAPHAAPPAHVEPQAEPRPFSLLTARQQFVVNDIRLGLKLKALDKDGRPKASARADDDGDASDSDGEAQRPKKRRKTDSIYNPNKNPYTLLTLSGQYFMRAIHSFRSFETVADHGATQKWGEDEVTIAAFVGEREEDIAIHTILVSLFDTWLTYVLKLNHSFHLEDVLRFLFVHQPKVWSKLTQKIHKRGQGRRQTETHDLKFELVLFLPNPTTDTIIPHLNKTKAKDDRGVKHPLTRAYLLGLEDRSTLPKLRFKSSDAETNPSEEAERLITNLAKGIKKLKNKHWPSFLYENADVFDPKKTHIGLFRGFLLIRILRFLWLGPDLALTGLTSDQGLPPQSPSRAHRVDKLTPPMIAYAACQARTMLQVLDWAEHDGKFDHAKFFNGIVKLFAAPTLEKWAEETLKALNDAVFNSNELGSPDDDSSDDDAADDLIAQFTEDE</sequence>
<feature type="region of interest" description="Disordered" evidence="1">
    <location>
        <begin position="741"/>
        <end position="779"/>
    </location>
</feature>
<feature type="region of interest" description="Disordered" evidence="1">
    <location>
        <begin position="30"/>
        <end position="131"/>
    </location>
</feature>
<feature type="compositionally biased region" description="Acidic residues" evidence="1">
    <location>
        <begin position="1202"/>
        <end position="1225"/>
    </location>
</feature>
<feature type="region of interest" description="Disordered" evidence="1">
    <location>
        <begin position="1336"/>
        <end position="1373"/>
    </location>
</feature>
<gene>
    <name evidence="2" type="ORF">MCHLO_01480</name>
</gene>